<evidence type="ECO:0000256" key="1">
    <source>
        <dbReference type="ARBA" id="ARBA00023186"/>
    </source>
</evidence>
<reference evidence="3" key="1">
    <citation type="journal article" date="2021" name="bioRxiv">
        <title>Whole Genome Assembly and Annotation of Northern Wild Rice, Zizania palustris L., Supports a Whole Genome Duplication in the Zizania Genus.</title>
        <authorList>
            <person name="Haas M."/>
            <person name="Kono T."/>
            <person name="Macchietto M."/>
            <person name="Millas R."/>
            <person name="McGilp L."/>
            <person name="Shao M."/>
            <person name="Duquette J."/>
            <person name="Hirsch C.N."/>
            <person name="Kimball J."/>
        </authorList>
    </citation>
    <scope>NUCLEOTIDE SEQUENCE</scope>
    <source>
        <tissue evidence="3">Fresh leaf tissue</tissue>
    </source>
</reference>
<dbReference type="InterPro" id="IPR024586">
    <property type="entry name" value="DnaJ-like_C11_C"/>
</dbReference>
<gene>
    <name evidence="3" type="ORF">GUJ93_ZPchr0012g20140</name>
</gene>
<dbReference type="InterPro" id="IPR042162">
    <property type="entry name" value="AtJ13"/>
</dbReference>
<dbReference type="Proteomes" id="UP000729402">
    <property type="component" value="Unassembled WGS sequence"/>
</dbReference>
<dbReference type="Pfam" id="PF11875">
    <property type="entry name" value="DnaJ-like_C11_C"/>
    <property type="match status" value="1"/>
</dbReference>
<dbReference type="AlphaFoldDB" id="A0A8J5WP92"/>
<protein>
    <recommendedName>
        <fullName evidence="2">DnaJ-like protein C11 C-terminal domain-containing protein</fullName>
    </recommendedName>
</protein>
<feature type="domain" description="DnaJ-like protein C11 C-terminal" evidence="2">
    <location>
        <begin position="2"/>
        <end position="135"/>
    </location>
</feature>
<keyword evidence="4" id="KW-1185">Reference proteome</keyword>
<evidence type="ECO:0000259" key="2">
    <source>
        <dbReference type="Pfam" id="PF11875"/>
    </source>
</evidence>
<organism evidence="3 4">
    <name type="scientific">Zizania palustris</name>
    <name type="common">Northern wild rice</name>
    <dbReference type="NCBI Taxonomy" id="103762"/>
    <lineage>
        <taxon>Eukaryota</taxon>
        <taxon>Viridiplantae</taxon>
        <taxon>Streptophyta</taxon>
        <taxon>Embryophyta</taxon>
        <taxon>Tracheophyta</taxon>
        <taxon>Spermatophyta</taxon>
        <taxon>Magnoliopsida</taxon>
        <taxon>Liliopsida</taxon>
        <taxon>Poales</taxon>
        <taxon>Poaceae</taxon>
        <taxon>BOP clade</taxon>
        <taxon>Oryzoideae</taxon>
        <taxon>Oryzeae</taxon>
        <taxon>Zizaniinae</taxon>
        <taxon>Zizania</taxon>
    </lineage>
</organism>
<dbReference type="PANTHER" id="PTHR44914">
    <property type="entry name" value="CHAPERONE PROTEIN DNAJ 13"/>
    <property type="match status" value="1"/>
</dbReference>
<name>A0A8J5WP92_ZIZPA</name>
<comment type="caution">
    <text evidence="3">The sequence shown here is derived from an EMBL/GenBank/DDBJ whole genome shotgun (WGS) entry which is preliminary data.</text>
</comment>
<dbReference type="PANTHER" id="PTHR44914:SF1">
    <property type="entry name" value="CHAPERONE PROTEIN DNAJ 13"/>
    <property type="match status" value="1"/>
</dbReference>
<keyword evidence="1" id="KW-0143">Chaperone</keyword>
<evidence type="ECO:0000313" key="3">
    <source>
        <dbReference type="EMBL" id="KAG8092207.1"/>
    </source>
</evidence>
<sequence>MESLSAQLTEARHAAQKAQKLLEPVSNRKKNRQLEDDGLVITKALYGNRKRIKERGESNELHDDVASQVLDVTIPLNFLITDAGQLKLHNGIKKSGIMGFYDPCPGDPKLVLVEYTFHGRKHKVMADDYDALSIPQDIHRI</sequence>
<reference evidence="3" key="2">
    <citation type="submission" date="2021-02" db="EMBL/GenBank/DDBJ databases">
        <authorList>
            <person name="Kimball J.A."/>
            <person name="Haas M.W."/>
            <person name="Macchietto M."/>
            <person name="Kono T."/>
            <person name="Duquette J."/>
            <person name="Shao M."/>
        </authorList>
    </citation>
    <scope>NUCLEOTIDE SEQUENCE</scope>
    <source>
        <tissue evidence="3">Fresh leaf tissue</tissue>
    </source>
</reference>
<accession>A0A8J5WP92</accession>
<dbReference type="OrthoDB" id="10250354at2759"/>
<dbReference type="EMBL" id="JAAALK010000080">
    <property type="protein sequence ID" value="KAG8092207.1"/>
    <property type="molecule type" value="Genomic_DNA"/>
</dbReference>
<proteinExistence type="predicted"/>
<evidence type="ECO:0000313" key="4">
    <source>
        <dbReference type="Proteomes" id="UP000729402"/>
    </source>
</evidence>